<dbReference type="PANTHER" id="PTHR43138">
    <property type="entry name" value="ACETYLTRANSFERASE, GNAT FAMILY"/>
    <property type="match status" value="1"/>
</dbReference>
<evidence type="ECO:0000313" key="2">
    <source>
        <dbReference type="Proteomes" id="UP000294933"/>
    </source>
</evidence>
<dbReference type="AlphaFoldDB" id="A0A4Y7Q6F3"/>
<dbReference type="GO" id="GO:0005634">
    <property type="term" value="C:nucleus"/>
    <property type="evidence" value="ECO:0007669"/>
    <property type="project" value="TreeGrafter"/>
</dbReference>
<dbReference type="InterPro" id="IPR052742">
    <property type="entry name" value="Mito_N-acetyltransferase"/>
</dbReference>
<name>A0A4Y7Q6F3_9AGAM</name>
<dbReference type="InterPro" id="IPR016181">
    <property type="entry name" value="Acyl_CoA_acyltransferase"/>
</dbReference>
<dbReference type="Gene3D" id="3.40.630.30">
    <property type="match status" value="1"/>
</dbReference>
<sequence>MWVTGSFTSPVNTSKTLPTTLWSLPPSTKKSSASGASVPDIPCFTTVHHLRLSSARNEPGLLDFLHSEFVKEIARGLSYPHDMGEATRNGFEDYFFAESVFLGIMHEGDVRGVKEYGEEKITDGIPMKEVVLSVEDARAGRDWADCLTMFFYICNGGVIASTAVRGRGYGQTLGPSFMYYGPRLGYAAVIFNLVFVNNLPSIRLWESLKFQKIGLIPRAGRVARPDGRGVDFVDAITYYKDFRGLEGFREDLYPLRDGEGAPKAHL</sequence>
<gene>
    <name evidence="1" type="ORF">BD410DRAFT_897860</name>
</gene>
<evidence type="ECO:0000313" key="1">
    <source>
        <dbReference type="EMBL" id="TDL23015.1"/>
    </source>
</evidence>
<dbReference type="EMBL" id="ML170172">
    <property type="protein sequence ID" value="TDL23015.1"/>
    <property type="molecule type" value="Genomic_DNA"/>
</dbReference>
<dbReference type="OrthoDB" id="10264707at2759"/>
<accession>A0A4Y7Q6F3</accession>
<dbReference type="VEuPathDB" id="FungiDB:BD410DRAFT_897860"/>
<keyword evidence="2" id="KW-1185">Reference proteome</keyword>
<dbReference type="PANTHER" id="PTHR43138:SF1">
    <property type="entry name" value="N-ACETYLTRANSFERASE ACA1"/>
    <property type="match status" value="1"/>
</dbReference>
<protein>
    <recommendedName>
        <fullName evidence="3">N-acetyltransferase domain-containing protein</fullName>
    </recommendedName>
</protein>
<organism evidence="1 2">
    <name type="scientific">Rickenella mellea</name>
    <dbReference type="NCBI Taxonomy" id="50990"/>
    <lineage>
        <taxon>Eukaryota</taxon>
        <taxon>Fungi</taxon>
        <taxon>Dikarya</taxon>
        <taxon>Basidiomycota</taxon>
        <taxon>Agaricomycotina</taxon>
        <taxon>Agaricomycetes</taxon>
        <taxon>Hymenochaetales</taxon>
        <taxon>Rickenellaceae</taxon>
        <taxon>Rickenella</taxon>
    </lineage>
</organism>
<dbReference type="SUPFAM" id="SSF55729">
    <property type="entry name" value="Acyl-CoA N-acyltransferases (Nat)"/>
    <property type="match status" value="1"/>
</dbReference>
<dbReference type="STRING" id="50990.A0A4Y7Q6F3"/>
<proteinExistence type="predicted"/>
<evidence type="ECO:0008006" key="3">
    <source>
        <dbReference type="Google" id="ProtNLM"/>
    </source>
</evidence>
<dbReference type="Proteomes" id="UP000294933">
    <property type="component" value="Unassembled WGS sequence"/>
</dbReference>
<reference evidence="1 2" key="1">
    <citation type="submission" date="2018-06" db="EMBL/GenBank/DDBJ databases">
        <title>A transcriptomic atlas of mushroom development highlights an independent origin of complex multicellularity.</title>
        <authorList>
            <consortium name="DOE Joint Genome Institute"/>
            <person name="Krizsan K."/>
            <person name="Almasi E."/>
            <person name="Merenyi Z."/>
            <person name="Sahu N."/>
            <person name="Viragh M."/>
            <person name="Koszo T."/>
            <person name="Mondo S."/>
            <person name="Kiss B."/>
            <person name="Balint B."/>
            <person name="Kues U."/>
            <person name="Barry K."/>
            <person name="Hegedus J.C."/>
            <person name="Henrissat B."/>
            <person name="Johnson J."/>
            <person name="Lipzen A."/>
            <person name="Ohm R."/>
            <person name="Nagy I."/>
            <person name="Pangilinan J."/>
            <person name="Yan J."/>
            <person name="Xiong Y."/>
            <person name="Grigoriev I.V."/>
            <person name="Hibbett D.S."/>
            <person name="Nagy L.G."/>
        </authorList>
    </citation>
    <scope>NUCLEOTIDE SEQUENCE [LARGE SCALE GENOMIC DNA]</scope>
    <source>
        <strain evidence="1 2">SZMC22713</strain>
    </source>
</reference>